<reference evidence="3 4" key="1">
    <citation type="submission" date="2023-08" db="EMBL/GenBank/DDBJ databases">
        <authorList>
            <person name="Palmer J.M."/>
        </authorList>
    </citation>
    <scope>NUCLEOTIDE SEQUENCE [LARGE SCALE GENOMIC DNA]</scope>
    <source>
        <strain evidence="3 4">TWF481</strain>
    </source>
</reference>
<name>A0AAV9VPE9_9PEZI</name>
<accession>A0AAV9VPE9</accession>
<comment type="caution">
    <text evidence="3">The sequence shown here is derived from an EMBL/GenBank/DDBJ whole genome shotgun (WGS) entry which is preliminary data.</text>
</comment>
<evidence type="ECO:0000313" key="4">
    <source>
        <dbReference type="Proteomes" id="UP001370758"/>
    </source>
</evidence>
<proteinExistence type="predicted"/>
<keyword evidence="2" id="KW-0812">Transmembrane</keyword>
<dbReference type="AlphaFoldDB" id="A0AAV9VPE9"/>
<keyword evidence="2" id="KW-1133">Transmembrane helix</keyword>
<protein>
    <submittedName>
        <fullName evidence="3">Uncharacterized protein</fullName>
    </submittedName>
</protein>
<dbReference type="Proteomes" id="UP001370758">
    <property type="component" value="Unassembled WGS sequence"/>
</dbReference>
<feature type="region of interest" description="Disordered" evidence="1">
    <location>
        <begin position="1"/>
        <end position="29"/>
    </location>
</feature>
<evidence type="ECO:0000256" key="2">
    <source>
        <dbReference type="SAM" id="Phobius"/>
    </source>
</evidence>
<keyword evidence="2" id="KW-0472">Membrane</keyword>
<feature type="compositionally biased region" description="Low complexity" evidence="1">
    <location>
        <begin position="124"/>
        <end position="133"/>
    </location>
</feature>
<feature type="compositionally biased region" description="Low complexity" evidence="1">
    <location>
        <begin position="73"/>
        <end position="113"/>
    </location>
</feature>
<dbReference type="EMBL" id="JAVHJL010000013">
    <property type="protein sequence ID" value="KAK6495132.1"/>
    <property type="molecule type" value="Genomic_DNA"/>
</dbReference>
<feature type="transmembrane region" description="Helical" evidence="2">
    <location>
        <begin position="184"/>
        <end position="201"/>
    </location>
</feature>
<evidence type="ECO:0000256" key="1">
    <source>
        <dbReference type="SAM" id="MobiDB-lite"/>
    </source>
</evidence>
<sequence length="251" mass="27751">MTGPQVCTVAPKVTSEHTRQPLNAEEVSTPSLSLNQLRFKERDDASKTSPASINARVVSSTVGVAVEIKVQATSPRTETEPQTEPQTESQSQQCCKCSNTQANTQASTQTPAPSSGPAHIQYVPAQPQPQARRPGPEPQRVRVHAIYLGDPEDKIFFIGFTFLTSYSGFALAERLQKSPVQMTKITFFFAAYAWIQYYLILDRRLNRTPMIFMIICMTIFVAWVRKEVDRITASYRTAAGWGPAPVGPLGV</sequence>
<keyword evidence="4" id="KW-1185">Reference proteome</keyword>
<feature type="transmembrane region" description="Helical" evidence="2">
    <location>
        <begin position="207"/>
        <end position="224"/>
    </location>
</feature>
<evidence type="ECO:0000313" key="3">
    <source>
        <dbReference type="EMBL" id="KAK6495132.1"/>
    </source>
</evidence>
<feature type="region of interest" description="Disordered" evidence="1">
    <location>
        <begin position="72"/>
        <end position="138"/>
    </location>
</feature>
<feature type="transmembrane region" description="Helical" evidence="2">
    <location>
        <begin position="155"/>
        <end position="172"/>
    </location>
</feature>
<gene>
    <name evidence="3" type="ORF">TWF481_003160</name>
</gene>
<organism evidence="3 4">
    <name type="scientific">Arthrobotrys musiformis</name>
    <dbReference type="NCBI Taxonomy" id="47236"/>
    <lineage>
        <taxon>Eukaryota</taxon>
        <taxon>Fungi</taxon>
        <taxon>Dikarya</taxon>
        <taxon>Ascomycota</taxon>
        <taxon>Pezizomycotina</taxon>
        <taxon>Orbiliomycetes</taxon>
        <taxon>Orbiliales</taxon>
        <taxon>Orbiliaceae</taxon>
        <taxon>Arthrobotrys</taxon>
    </lineage>
</organism>